<gene>
    <name evidence="2" type="ORF">CR513_00176</name>
</gene>
<feature type="transmembrane region" description="Helical" evidence="1">
    <location>
        <begin position="12"/>
        <end position="31"/>
    </location>
</feature>
<comment type="caution">
    <text evidence="2">The sequence shown here is derived from an EMBL/GenBank/DDBJ whole genome shotgun (WGS) entry which is preliminary data.</text>
</comment>
<sequence length="143" mass="16822">MNDVVNKEIELLRIWVISKLIVISLAMLNALKAKFYDLTSRSFSKMGNARFLEQDEFEKKENIKNVVFEEEYFNDIDQVLVPITIQETIPVIENNIQINVPNIVPEQDYDERSIRERRNAISNDYNVFLQEHEDDVGLTKDDQ</sequence>
<keyword evidence="3" id="KW-1185">Reference proteome</keyword>
<dbReference type="Proteomes" id="UP000257109">
    <property type="component" value="Unassembled WGS sequence"/>
</dbReference>
<keyword evidence="1" id="KW-0472">Membrane</keyword>
<organism evidence="2 3">
    <name type="scientific">Mucuna pruriens</name>
    <name type="common">Velvet bean</name>
    <name type="synonym">Dolichos pruriens</name>
    <dbReference type="NCBI Taxonomy" id="157652"/>
    <lineage>
        <taxon>Eukaryota</taxon>
        <taxon>Viridiplantae</taxon>
        <taxon>Streptophyta</taxon>
        <taxon>Embryophyta</taxon>
        <taxon>Tracheophyta</taxon>
        <taxon>Spermatophyta</taxon>
        <taxon>Magnoliopsida</taxon>
        <taxon>eudicotyledons</taxon>
        <taxon>Gunneridae</taxon>
        <taxon>Pentapetalae</taxon>
        <taxon>rosids</taxon>
        <taxon>fabids</taxon>
        <taxon>Fabales</taxon>
        <taxon>Fabaceae</taxon>
        <taxon>Papilionoideae</taxon>
        <taxon>50 kb inversion clade</taxon>
        <taxon>NPAAA clade</taxon>
        <taxon>indigoferoid/millettioid clade</taxon>
        <taxon>Phaseoleae</taxon>
        <taxon>Mucuna</taxon>
    </lineage>
</organism>
<evidence type="ECO:0000313" key="3">
    <source>
        <dbReference type="Proteomes" id="UP000257109"/>
    </source>
</evidence>
<evidence type="ECO:0000256" key="1">
    <source>
        <dbReference type="SAM" id="Phobius"/>
    </source>
</evidence>
<name>A0A371II38_MUCPR</name>
<protein>
    <submittedName>
        <fullName evidence="2">Uncharacterized protein</fullName>
    </submittedName>
</protein>
<reference evidence="2" key="1">
    <citation type="submission" date="2018-05" db="EMBL/GenBank/DDBJ databases">
        <title>Draft genome of Mucuna pruriens seed.</title>
        <authorList>
            <person name="Nnadi N.E."/>
            <person name="Vos R."/>
            <person name="Hasami M.H."/>
            <person name="Devisetty U.K."/>
            <person name="Aguiy J.C."/>
        </authorList>
    </citation>
    <scope>NUCLEOTIDE SEQUENCE [LARGE SCALE GENOMIC DNA]</scope>
    <source>
        <strain evidence="2">JCA_2017</strain>
    </source>
</reference>
<feature type="non-terminal residue" evidence="2">
    <location>
        <position position="1"/>
    </location>
</feature>
<accession>A0A371II38</accession>
<keyword evidence="1" id="KW-1133">Transmembrane helix</keyword>
<proteinExistence type="predicted"/>
<evidence type="ECO:0000313" key="2">
    <source>
        <dbReference type="EMBL" id="RDY14716.1"/>
    </source>
</evidence>
<dbReference type="AlphaFoldDB" id="A0A371II38"/>
<keyword evidence="1" id="KW-0812">Transmembrane</keyword>
<dbReference type="EMBL" id="QJKJ01000027">
    <property type="protein sequence ID" value="RDY14716.1"/>
    <property type="molecule type" value="Genomic_DNA"/>
</dbReference>